<dbReference type="InterPro" id="IPR036188">
    <property type="entry name" value="FAD/NAD-bd_sf"/>
</dbReference>
<evidence type="ECO:0000313" key="8">
    <source>
        <dbReference type="Proteomes" id="UP000253975"/>
    </source>
</evidence>
<dbReference type="AlphaFoldDB" id="A0A369L241"/>
<evidence type="ECO:0000256" key="3">
    <source>
        <dbReference type="ARBA" id="ARBA00022827"/>
    </source>
</evidence>
<dbReference type="InterPro" id="IPR027477">
    <property type="entry name" value="Succ_DH/fumarate_Rdtase_cat_sf"/>
</dbReference>
<feature type="chain" id="PRO_5016620531" description="FAD-dependent oxidoreductase 2 FAD-binding domain-containing protein" evidence="5">
    <location>
        <begin position="35"/>
        <end position="578"/>
    </location>
</feature>
<protein>
    <recommendedName>
        <fullName evidence="6">FAD-dependent oxidoreductase 2 FAD-binding domain-containing protein</fullName>
    </recommendedName>
</protein>
<organism evidence="7 8">
    <name type="scientific">Slackia isoflavoniconvertens</name>
    <dbReference type="NCBI Taxonomy" id="572010"/>
    <lineage>
        <taxon>Bacteria</taxon>
        <taxon>Bacillati</taxon>
        <taxon>Actinomycetota</taxon>
        <taxon>Coriobacteriia</taxon>
        <taxon>Eggerthellales</taxon>
        <taxon>Eggerthellaceae</taxon>
        <taxon>Slackia</taxon>
    </lineage>
</organism>
<dbReference type="PROSITE" id="PS51318">
    <property type="entry name" value="TAT"/>
    <property type="match status" value="1"/>
</dbReference>
<evidence type="ECO:0000256" key="1">
    <source>
        <dbReference type="ARBA" id="ARBA00001974"/>
    </source>
</evidence>
<dbReference type="RefSeq" id="WP_114616460.1">
    <property type="nucleotide sequence ID" value="NZ_PPTO01000035.1"/>
</dbReference>
<feature type="signal peptide" evidence="5">
    <location>
        <begin position="1"/>
        <end position="34"/>
    </location>
</feature>
<dbReference type="EMBL" id="PPTO01000035">
    <property type="protein sequence ID" value="RDB54323.1"/>
    <property type="molecule type" value="Genomic_DNA"/>
</dbReference>
<dbReference type="InterPro" id="IPR003953">
    <property type="entry name" value="FAD-dep_OxRdtase_2_FAD-bd"/>
</dbReference>
<proteinExistence type="predicted"/>
<keyword evidence="3" id="KW-0274">FAD</keyword>
<dbReference type="Gene3D" id="3.50.50.60">
    <property type="entry name" value="FAD/NAD(P)-binding domain"/>
    <property type="match status" value="1"/>
</dbReference>
<comment type="caution">
    <text evidence="7">The sequence shown here is derived from an EMBL/GenBank/DDBJ whole genome shotgun (WGS) entry which is preliminary data.</text>
</comment>
<gene>
    <name evidence="7" type="ORF">C1881_10470</name>
</gene>
<feature type="domain" description="FAD-dependent oxidoreductase 2 FAD-binding" evidence="6">
    <location>
        <begin position="93"/>
        <end position="552"/>
    </location>
</feature>
<dbReference type="Pfam" id="PF00890">
    <property type="entry name" value="FAD_binding_2"/>
    <property type="match status" value="1"/>
</dbReference>
<evidence type="ECO:0000313" key="7">
    <source>
        <dbReference type="EMBL" id="RDB54323.1"/>
    </source>
</evidence>
<dbReference type="SUPFAM" id="SSF51905">
    <property type="entry name" value="FAD/NAD(P)-binding domain"/>
    <property type="match status" value="1"/>
</dbReference>
<dbReference type="GO" id="GO:0008202">
    <property type="term" value="P:steroid metabolic process"/>
    <property type="evidence" value="ECO:0007669"/>
    <property type="project" value="UniProtKB-ARBA"/>
</dbReference>
<keyword evidence="4" id="KW-0560">Oxidoreductase</keyword>
<keyword evidence="5" id="KW-0732">Signal</keyword>
<comment type="cofactor">
    <cofactor evidence="1">
        <name>FAD</name>
        <dbReference type="ChEBI" id="CHEBI:57692"/>
    </cofactor>
</comment>
<dbReference type="InterPro" id="IPR050315">
    <property type="entry name" value="FAD-oxidoreductase_2"/>
</dbReference>
<dbReference type="PANTHER" id="PTHR43400">
    <property type="entry name" value="FUMARATE REDUCTASE"/>
    <property type="match status" value="1"/>
</dbReference>
<accession>A0A369L241</accession>
<dbReference type="SUPFAM" id="SSF56425">
    <property type="entry name" value="Succinate dehydrogenase/fumarate reductase flavoprotein, catalytic domain"/>
    <property type="match status" value="1"/>
</dbReference>
<evidence type="ECO:0000256" key="4">
    <source>
        <dbReference type="ARBA" id="ARBA00023002"/>
    </source>
</evidence>
<evidence type="ECO:0000256" key="5">
    <source>
        <dbReference type="SAM" id="SignalP"/>
    </source>
</evidence>
<sequence length="578" mass="62289">MKVTRRDFFKGAAFTGAAAAAAAVGMSVPVTALADEAAKAEEPANSYLGIYGGDTQYLPVRAIGEKPTFRNGVVAFEDRVIGDDEIQRVDSCDFLVIGAGICGIVGALKASSEGAKVICVEKTSRGRSTWESMGGYGSKAQEASDNEVDPARFADAILRGSCFRALPEVVWSYINNSGEAIDFVQDVLDESEYDIEIYNTTQPETGYDLVTIQAEHKFKITGPVEWKAHMTGMFPMAALTSVAESRDNIDLRLYTAGVQLIQDASGKVTGAIVKDESGYYRIDAVKGVLLATGGYHNNLDMMKAWLRPEDYAVPYQEDAAIGDTGDGHMMGLKVGANMDPVPHCAMIFSGGYPDEASRRCPAKQMVRAVAPLVDGRGRRFCNEAHQKECVANALNTAHTFNGGAWFIFDQDVMDTMKEPMDKYFANGTLAKGETLDDLAKALGIPAERLKETIDTWNGYFDAETPTDLAFRRDLVSVNPVVKSFTEGKVQASALPVKRGPFYSMTCSATFLTTVSGLIIDEKCRVLDTSGNVIEGLYAGGNASGGMYSDVYPRHLPSTSVGRAATFGYVAARHATKGE</sequence>
<evidence type="ECO:0000259" key="6">
    <source>
        <dbReference type="Pfam" id="PF00890"/>
    </source>
</evidence>
<keyword evidence="2" id="KW-0285">Flavoprotein</keyword>
<evidence type="ECO:0000256" key="2">
    <source>
        <dbReference type="ARBA" id="ARBA00022630"/>
    </source>
</evidence>
<dbReference type="GO" id="GO:0033765">
    <property type="term" value="F:steroid dehydrogenase activity, acting on the CH-CH group of donors"/>
    <property type="evidence" value="ECO:0007669"/>
    <property type="project" value="UniProtKB-ARBA"/>
</dbReference>
<reference evidence="7 8" key="1">
    <citation type="journal article" date="2018" name="Elife">
        <title>Discovery and characterization of a prevalent human gut bacterial enzyme sufficient for the inactivation of a family of plant toxins.</title>
        <authorList>
            <person name="Koppel N."/>
            <person name="Bisanz J.E."/>
            <person name="Pandelia M.E."/>
            <person name="Turnbaugh P.J."/>
            <person name="Balskus E.P."/>
        </authorList>
    </citation>
    <scope>NUCLEOTIDE SEQUENCE [LARGE SCALE GENOMIC DNA]</scope>
    <source>
        <strain evidence="7 8">OB21 GAM31</strain>
    </source>
</reference>
<dbReference type="Proteomes" id="UP000253975">
    <property type="component" value="Unassembled WGS sequence"/>
</dbReference>
<name>A0A369L241_9ACTN</name>
<dbReference type="InterPro" id="IPR006311">
    <property type="entry name" value="TAT_signal"/>
</dbReference>
<dbReference type="Gene3D" id="3.90.700.10">
    <property type="entry name" value="Succinate dehydrogenase/fumarate reductase flavoprotein, catalytic domain"/>
    <property type="match status" value="1"/>
</dbReference>
<dbReference type="PANTHER" id="PTHR43400:SF10">
    <property type="entry name" value="3-OXOSTEROID 1-DEHYDROGENASE"/>
    <property type="match status" value="1"/>
</dbReference>